<gene>
    <name evidence="8" type="ORF">A5CPEGH6_09210</name>
</gene>
<comment type="subcellular location">
    <subcellularLocation>
        <location evidence="1">Cell outer membrane</location>
    </subcellularLocation>
</comment>
<dbReference type="AlphaFoldDB" id="A0A4Y1WZ08"/>
<keyword evidence="9" id="KW-1185">Reference proteome</keyword>
<evidence type="ECO:0000313" key="8">
    <source>
        <dbReference type="EMBL" id="BBL06283.1"/>
    </source>
</evidence>
<dbReference type="Proteomes" id="UP000319374">
    <property type="component" value="Chromosome"/>
</dbReference>
<dbReference type="OrthoDB" id="691231at2"/>
<evidence type="ECO:0000256" key="2">
    <source>
        <dbReference type="ARBA" id="ARBA00006275"/>
    </source>
</evidence>
<sequence length="558" mass="62986">MEHIMKNLIFRAILAILCVGTMEGCDDFLDTSLDQNETGESIETTLGTLWKFGNAFYTPITDGYTVLDSNLFAAASDEAQQTKALCDASYFNQGVINANLNPISNLYTDCYEGIRAANFFLDYTADGKGEYMIGMNRDTINDRPNYERDLASLHYYQAEAHVARAYYYSELIKQYGGVPIVESPYADGQFVSRSSYDEVVDYIVSEIDNCKDRLAVDWNDYTERNGRFTLGAALAIKSRTLLYAASLRNNPDGDLAKWEAAAAAAYDLISNSELNYSLDSDYGSYFVGNRSLSSPETIYVVRRGMSNDMEKNNYPIATQGGASGVTPTHNLVKAYEWIGEVDPANPYANRDPRLEASIVTNGSTWNGRTIDQSAGAMDDMAQPNASRTGYYLKKFLTDNLNLTQGATAQHNWVVFRYAEILLNYAEAMNEAYGPDDNNGYTLTAREALQIVRDRASMLLPEVTAENKDDFREAVRHERRIELAFEDHRYWDLLRWKDAMEVLNEPVYGVKVAKTDGNGWSYEEVEVAKRTFLERNYYMPFSRSEVENSNHTLEQNPGY</sequence>
<evidence type="ECO:0000256" key="1">
    <source>
        <dbReference type="ARBA" id="ARBA00004442"/>
    </source>
</evidence>
<feature type="domain" description="SusD-like N-terminal" evidence="7">
    <location>
        <begin position="27"/>
        <end position="241"/>
    </location>
</feature>
<reference evidence="9" key="1">
    <citation type="submission" date="2019-06" db="EMBL/GenBank/DDBJ databases">
        <title>Alistipes onderdonkii subsp. vulgaris subsp. nov., Alistipes dispar sp. nov. and Alistipes communis sp. nov., isolated from human faeces, and creation of Alistipes onderdonkii subsp. onderdonkii subsp. nov.</title>
        <authorList>
            <person name="Sakamoto M."/>
            <person name="Ikeyama N."/>
            <person name="Ogata Y."/>
            <person name="Suda W."/>
            <person name="Iino T."/>
            <person name="Hattori M."/>
            <person name="Ohkuma M."/>
        </authorList>
    </citation>
    <scope>NUCLEOTIDE SEQUENCE [LARGE SCALE GENOMIC DNA]</scope>
    <source>
        <strain evidence="9">5CPEGH6</strain>
    </source>
</reference>
<organism evidence="8 9">
    <name type="scientific">Alistipes dispar</name>
    <dbReference type="NCBI Taxonomy" id="2585119"/>
    <lineage>
        <taxon>Bacteria</taxon>
        <taxon>Pseudomonadati</taxon>
        <taxon>Bacteroidota</taxon>
        <taxon>Bacteroidia</taxon>
        <taxon>Bacteroidales</taxon>
        <taxon>Rikenellaceae</taxon>
        <taxon>Alistipes</taxon>
    </lineage>
</organism>
<dbReference type="Pfam" id="PF14322">
    <property type="entry name" value="SusD-like_3"/>
    <property type="match status" value="1"/>
</dbReference>
<dbReference type="GO" id="GO:0009279">
    <property type="term" value="C:cell outer membrane"/>
    <property type="evidence" value="ECO:0007669"/>
    <property type="project" value="UniProtKB-SubCell"/>
</dbReference>
<dbReference type="SUPFAM" id="SSF48452">
    <property type="entry name" value="TPR-like"/>
    <property type="match status" value="1"/>
</dbReference>
<name>A0A4Y1WZ08_9BACT</name>
<evidence type="ECO:0000259" key="7">
    <source>
        <dbReference type="Pfam" id="PF14322"/>
    </source>
</evidence>
<evidence type="ECO:0000259" key="6">
    <source>
        <dbReference type="Pfam" id="PF07980"/>
    </source>
</evidence>
<dbReference type="InterPro" id="IPR012944">
    <property type="entry name" value="SusD_RagB_dom"/>
</dbReference>
<dbReference type="Gene3D" id="1.25.40.390">
    <property type="match status" value="1"/>
</dbReference>
<protein>
    <submittedName>
        <fullName evidence="8">Starch-binding protein</fullName>
    </submittedName>
</protein>
<evidence type="ECO:0000313" key="9">
    <source>
        <dbReference type="Proteomes" id="UP000319374"/>
    </source>
</evidence>
<dbReference type="InterPro" id="IPR011990">
    <property type="entry name" value="TPR-like_helical_dom_sf"/>
</dbReference>
<keyword evidence="5" id="KW-0998">Cell outer membrane</keyword>
<proteinExistence type="inferred from homology"/>
<evidence type="ECO:0000256" key="3">
    <source>
        <dbReference type="ARBA" id="ARBA00022729"/>
    </source>
</evidence>
<accession>A0A4Y1WZ08</accession>
<keyword evidence="3" id="KW-0732">Signal</keyword>
<evidence type="ECO:0000256" key="5">
    <source>
        <dbReference type="ARBA" id="ARBA00023237"/>
    </source>
</evidence>
<keyword evidence="4" id="KW-0472">Membrane</keyword>
<dbReference type="KEGG" id="ada:A5CPEGH6_09210"/>
<comment type="similarity">
    <text evidence="2">Belongs to the SusD family.</text>
</comment>
<evidence type="ECO:0000256" key="4">
    <source>
        <dbReference type="ARBA" id="ARBA00023136"/>
    </source>
</evidence>
<dbReference type="EMBL" id="AP019736">
    <property type="protein sequence ID" value="BBL06283.1"/>
    <property type="molecule type" value="Genomic_DNA"/>
</dbReference>
<feature type="domain" description="RagB/SusD" evidence="6">
    <location>
        <begin position="305"/>
        <end position="558"/>
    </location>
</feature>
<dbReference type="Pfam" id="PF07980">
    <property type="entry name" value="SusD_RagB"/>
    <property type="match status" value="1"/>
</dbReference>
<dbReference type="InterPro" id="IPR033985">
    <property type="entry name" value="SusD-like_N"/>
</dbReference>